<dbReference type="PANTHER" id="PTHR15172:SF1">
    <property type="entry name" value="GALACTOCEREBROSIDASE"/>
    <property type="match status" value="1"/>
</dbReference>
<comment type="similarity">
    <text evidence="1">Belongs to the glycosyl hydrolase 59 family.</text>
</comment>
<dbReference type="EC" id="3.2.1.46" evidence="2"/>
<dbReference type="EMBL" id="JANUGW010000001">
    <property type="protein sequence ID" value="MCS0580302.1"/>
    <property type="molecule type" value="Genomic_DNA"/>
</dbReference>
<evidence type="ECO:0000256" key="1">
    <source>
        <dbReference type="ARBA" id="ARBA00005637"/>
    </source>
</evidence>
<sequence>MTTPKHLLLYWALCAALPAFAAPQRDVQTIALDARTPGTRFDGIGVVDGGGATSVLLKDYPEPQRSQILDLMYKLKFGASVSALIVEIPGDGNSTQGSMPSHRHTRADVNYGRGYTWWVLREAKRRNPALTLDAAAWSAPGWIGDSGGSHDFFSPDGADYYVSWLKGLRDVYGLELDAIGSRNERGVSYDFAKTLRARLDAGGFAKVKLHSFDNWPDDSKFDFVKDLPKDADLRKSIDIISAHVNAPESIVPTWVREAAAAMDKPIWNTEQHVYVAGFDGALGIVQAFNRNWIDSGVTKIVDWYGIAGLYTLEPYSGVKEAAIRANWPWSGHYEINPQLWAYAHYGQFTAAGWTYLPHGSGSLAAGGSYVALKSPGRDYSVIVETRHASTPQTLRVAVGAGLAKGDVAVWRSDAHAQFVHVADLHPKGGAVALTVDPDAIYSLTTTRGQQKGSFANVAPQQAFPFPYRETFERYGDGRAWGYLPRYFADIEGAFELAPCPEGGHTCLHQSVPVRPHSWAPDWKPYTILGDDGWTDYEVSADVRMRPDEAAAVMGRINDVGSGYGAIPKGYYLELDGKGDVRLVVVRGKVDKKALVGDAEQHALIKAANDAAEGGEKVLARAALGPAADGWHTLKLRFSGTSLRGYVDGKPVVEATDALYGKGMAGLLAGPAQSGLSMPYYRDVVVNRVDGALPPPTAPLPGQAPMYSRPR</sequence>
<evidence type="ECO:0000256" key="4">
    <source>
        <dbReference type="ARBA" id="ARBA00022963"/>
    </source>
</evidence>
<dbReference type="InterPro" id="IPR001286">
    <property type="entry name" value="Glyco_hydro_59"/>
</dbReference>
<feature type="region of interest" description="Disordered" evidence="6">
    <location>
        <begin position="691"/>
        <end position="710"/>
    </location>
</feature>
<keyword evidence="4" id="KW-0443">Lipid metabolism</keyword>
<accession>A0ABT1ZK93</accession>
<name>A0ABT1ZK93_9BURK</name>
<proteinExistence type="inferred from homology"/>
<evidence type="ECO:0000256" key="7">
    <source>
        <dbReference type="SAM" id="SignalP"/>
    </source>
</evidence>
<dbReference type="InterPro" id="IPR017853">
    <property type="entry name" value="GH"/>
</dbReference>
<dbReference type="InterPro" id="IPR049161">
    <property type="entry name" value="GH59_cat"/>
</dbReference>
<dbReference type="Proteomes" id="UP001204151">
    <property type="component" value="Unassembled WGS sequence"/>
</dbReference>
<dbReference type="Pfam" id="PF02057">
    <property type="entry name" value="Glyco_hydro_59"/>
    <property type="match status" value="1"/>
</dbReference>
<evidence type="ECO:0000313" key="10">
    <source>
        <dbReference type="Proteomes" id="UP001204151"/>
    </source>
</evidence>
<evidence type="ECO:0000256" key="5">
    <source>
        <dbReference type="ARBA" id="ARBA00033098"/>
    </source>
</evidence>
<keyword evidence="3" id="KW-0746">Sphingolipid metabolism</keyword>
<organism evidence="9 10">
    <name type="scientific">Massilia pinisoli</name>
    <dbReference type="NCBI Taxonomy" id="1772194"/>
    <lineage>
        <taxon>Bacteria</taxon>
        <taxon>Pseudomonadati</taxon>
        <taxon>Pseudomonadota</taxon>
        <taxon>Betaproteobacteria</taxon>
        <taxon>Burkholderiales</taxon>
        <taxon>Oxalobacteraceae</taxon>
        <taxon>Telluria group</taxon>
        <taxon>Massilia</taxon>
    </lineage>
</organism>
<dbReference type="PRINTS" id="PR00850">
    <property type="entry name" value="GLHYDRLASE59"/>
</dbReference>
<dbReference type="Gene3D" id="3.20.20.70">
    <property type="entry name" value="Aldolase class I"/>
    <property type="match status" value="1"/>
</dbReference>
<evidence type="ECO:0000313" key="9">
    <source>
        <dbReference type="EMBL" id="MCS0580302.1"/>
    </source>
</evidence>
<feature type="chain" id="PRO_5046741940" description="galactosylceramidase" evidence="7">
    <location>
        <begin position="22"/>
        <end position="710"/>
    </location>
</feature>
<feature type="domain" description="Glycosyl hydrolase family 59 catalytic" evidence="8">
    <location>
        <begin position="41"/>
        <end position="347"/>
    </location>
</feature>
<comment type="caution">
    <text evidence="9">The sequence shown here is derived from an EMBL/GenBank/DDBJ whole genome shotgun (WGS) entry which is preliminary data.</text>
</comment>
<evidence type="ECO:0000259" key="8">
    <source>
        <dbReference type="Pfam" id="PF02057"/>
    </source>
</evidence>
<evidence type="ECO:0000256" key="2">
    <source>
        <dbReference type="ARBA" id="ARBA00012657"/>
    </source>
</evidence>
<evidence type="ECO:0000256" key="3">
    <source>
        <dbReference type="ARBA" id="ARBA00022919"/>
    </source>
</evidence>
<dbReference type="RefSeq" id="WP_258814967.1">
    <property type="nucleotide sequence ID" value="NZ_JANUGW010000001.1"/>
</dbReference>
<dbReference type="Gene3D" id="3.20.20.80">
    <property type="entry name" value="Glycosidases"/>
    <property type="match status" value="1"/>
</dbReference>
<feature type="signal peptide" evidence="7">
    <location>
        <begin position="1"/>
        <end position="21"/>
    </location>
</feature>
<keyword evidence="10" id="KW-1185">Reference proteome</keyword>
<protein>
    <recommendedName>
        <fullName evidence="2">galactosylceramidase</fullName>
        <ecNumber evidence="2">3.2.1.46</ecNumber>
    </recommendedName>
    <alternativeName>
        <fullName evidence="5">Galactosylceramidase</fullName>
    </alternativeName>
</protein>
<dbReference type="PANTHER" id="PTHR15172">
    <property type="entry name" value="GALACTOCEREBROSIDASE"/>
    <property type="match status" value="1"/>
</dbReference>
<dbReference type="Gene3D" id="2.60.120.560">
    <property type="entry name" value="Exo-inulinase, domain 1"/>
    <property type="match status" value="1"/>
</dbReference>
<dbReference type="SUPFAM" id="SSF51445">
    <property type="entry name" value="(Trans)glycosidases"/>
    <property type="match status" value="1"/>
</dbReference>
<keyword evidence="4" id="KW-0442">Lipid degradation</keyword>
<dbReference type="InterPro" id="IPR013785">
    <property type="entry name" value="Aldolase_TIM"/>
</dbReference>
<keyword evidence="7" id="KW-0732">Signal</keyword>
<evidence type="ECO:0000256" key="6">
    <source>
        <dbReference type="SAM" id="MobiDB-lite"/>
    </source>
</evidence>
<reference evidence="9 10" key="1">
    <citation type="submission" date="2022-08" db="EMBL/GenBank/DDBJ databases">
        <title>Reclassification of Massilia species as members of the genera Telluria, Duganella, Pseudoduganella, Mokoshia gen. nov. and Zemynaea gen. nov. using orthogonal and non-orthogonal genome-based approaches.</title>
        <authorList>
            <person name="Bowman J.P."/>
        </authorList>
    </citation>
    <scope>NUCLEOTIDE SEQUENCE [LARGE SCALE GENOMIC DNA]</scope>
    <source>
        <strain evidence="9 10">JCM 31316</strain>
    </source>
</reference>
<gene>
    <name evidence="9" type="ORF">NX784_01710</name>
</gene>